<proteinExistence type="predicted"/>
<gene>
    <name evidence="1" type="ORF">BSI_07040</name>
</gene>
<evidence type="ECO:0000313" key="1">
    <source>
        <dbReference type="EMBL" id="ELS63313.1"/>
    </source>
</evidence>
<reference evidence="1 2" key="1">
    <citation type="journal article" date="2014" name="Syst. Appl. Microbiol.">
        <title>Genomic insights into the taxonomic status of the three subspecies of Bacillus subtilis.</title>
        <authorList>
            <person name="Yi H."/>
            <person name="Chun J."/>
            <person name="Cha C.J."/>
        </authorList>
    </citation>
    <scope>NUCLEOTIDE SEQUENCE [LARGE SCALE GENOMIC DNA]</scope>
    <source>
        <strain evidence="1 2">KCTC 13429</strain>
    </source>
</reference>
<name>A0A9W5LM72_9BACI</name>
<protein>
    <submittedName>
        <fullName evidence="1">Uncharacterized protein</fullName>
    </submittedName>
</protein>
<evidence type="ECO:0000313" key="2">
    <source>
        <dbReference type="Proteomes" id="UP000011182"/>
    </source>
</evidence>
<sequence>MKWLLVSKIASPFIFLVFLKAFNSWLTETVDIDMNLS</sequence>
<dbReference type="Proteomes" id="UP000011182">
    <property type="component" value="Unassembled WGS sequence"/>
</dbReference>
<organism evidence="1 2">
    <name type="scientific">Bacillus inaquosorum KCTC 13429</name>
    <dbReference type="NCBI Taxonomy" id="1236548"/>
    <lineage>
        <taxon>Bacteria</taxon>
        <taxon>Bacillati</taxon>
        <taxon>Bacillota</taxon>
        <taxon>Bacilli</taxon>
        <taxon>Bacillales</taxon>
        <taxon>Bacillaceae</taxon>
        <taxon>Bacillus</taxon>
    </lineage>
</organism>
<comment type="caution">
    <text evidence="1">The sequence shown here is derived from an EMBL/GenBank/DDBJ whole genome shotgun (WGS) entry which is preliminary data.</text>
</comment>
<dbReference type="AlphaFoldDB" id="A0A9W5LM72"/>
<accession>A0A9W5LM72</accession>
<keyword evidence="2" id="KW-1185">Reference proteome</keyword>
<dbReference type="EMBL" id="AMXN01000001">
    <property type="protein sequence ID" value="ELS63313.1"/>
    <property type="molecule type" value="Genomic_DNA"/>
</dbReference>